<gene>
    <name evidence="3" type="ORF">ACHAWO_005210</name>
</gene>
<dbReference type="InterPro" id="IPR011576">
    <property type="entry name" value="Pyridox_Oxase_N"/>
</dbReference>
<dbReference type="InterPro" id="IPR012349">
    <property type="entry name" value="Split_barrel_FMN-bd"/>
</dbReference>
<keyword evidence="1" id="KW-1133">Transmembrane helix</keyword>
<evidence type="ECO:0000313" key="4">
    <source>
        <dbReference type="Proteomes" id="UP001530400"/>
    </source>
</evidence>
<feature type="domain" description="Pyridoxamine 5'-phosphate oxidase N-terminal" evidence="2">
    <location>
        <begin position="66"/>
        <end position="161"/>
    </location>
</feature>
<dbReference type="EMBL" id="JALLPJ020001358">
    <property type="protein sequence ID" value="KAL3767800.1"/>
    <property type="molecule type" value="Genomic_DNA"/>
</dbReference>
<dbReference type="PANTHER" id="PTHR28040:SF1">
    <property type="entry name" value="PYRIDOXAMINE 5'-PHOSPHATE OXIDASE YLR456W HOMOLOG-RELATED"/>
    <property type="match status" value="1"/>
</dbReference>
<accession>A0ABD3MV47</accession>
<dbReference type="InterPro" id="IPR052841">
    <property type="entry name" value="PMP_oxidase-like"/>
</dbReference>
<dbReference type="PANTHER" id="PTHR28040">
    <property type="entry name" value="PYRIDOXAMINE 5'-PHOSPHATE OXIDASE YLR456W HOMOLOG-RELATED"/>
    <property type="match status" value="1"/>
</dbReference>
<keyword evidence="4" id="KW-1185">Reference proteome</keyword>
<evidence type="ECO:0000256" key="1">
    <source>
        <dbReference type="SAM" id="Phobius"/>
    </source>
</evidence>
<sequence>MSNNKTANTAFTLALFVLPIIYLTYRQKRLSEKRKQYNADRDKERAFLHNLTLNPNMQPLRPPLPDIVRNVLRRCRFAYLSTMDLDSNSSHLSLMRFTYLAEEELILMSTNIYTKKYEMLEKQNGVALLIHDFSESSDDTNKLTGEYSITLNGTCSVVKDGK</sequence>
<protein>
    <recommendedName>
        <fullName evidence="2">Pyridoxamine 5'-phosphate oxidase N-terminal domain-containing protein</fullName>
    </recommendedName>
</protein>
<dbReference type="Pfam" id="PF01243">
    <property type="entry name" value="PNPOx_N"/>
    <property type="match status" value="1"/>
</dbReference>
<keyword evidence="1" id="KW-0472">Membrane</keyword>
<name>A0ABD3MV47_9STRA</name>
<dbReference type="SUPFAM" id="SSF50475">
    <property type="entry name" value="FMN-binding split barrel"/>
    <property type="match status" value="1"/>
</dbReference>
<evidence type="ECO:0000313" key="3">
    <source>
        <dbReference type="EMBL" id="KAL3767800.1"/>
    </source>
</evidence>
<dbReference type="AlphaFoldDB" id="A0ABD3MV47"/>
<dbReference type="Gene3D" id="2.30.110.10">
    <property type="entry name" value="Electron Transport, Fmn-binding Protein, Chain A"/>
    <property type="match status" value="1"/>
</dbReference>
<evidence type="ECO:0000259" key="2">
    <source>
        <dbReference type="Pfam" id="PF01243"/>
    </source>
</evidence>
<proteinExistence type="predicted"/>
<comment type="caution">
    <text evidence="3">The sequence shown here is derived from an EMBL/GenBank/DDBJ whole genome shotgun (WGS) entry which is preliminary data.</text>
</comment>
<organism evidence="3 4">
    <name type="scientific">Cyclotella atomus</name>
    <dbReference type="NCBI Taxonomy" id="382360"/>
    <lineage>
        <taxon>Eukaryota</taxon>
        <taxon>Sar</taxon>
        <taxon>Stramenopiles</taxon>
        <taxon>Ochrophyta</taxon>
        <taxon>Bacillariophyta</taxon>
        <taxon>Coscinodiscophyceae</taxon>
        <taxon>Thalassiosirophycidae</taxon>
        <taxon>Stephanodiscales</taxon>
        <taxon>Stephanodiscaceae</taxon>
        <taxon>Cyclotella</taxon>
    </lineage>
</organism>
<dbReference type="Proteomes" id="UP001530400">
    <property type="component" value="Unassembled WGS sequence"/>
</dbReference>
<feature type="transmembrane region" description="Helical" evidence="1">
    <location>
        <begin position="6"/>
        <end position="25"/>
    </location>
</feature>
<reference evidence="3 4" key="1">
    <citation type="submission" date="2024-10" db="EMBL/GenBank/DDBJ databases">
        <title>Updated reference genomes for cyclostephanoid diatoms.</title>
        <authorList>
            <person name="Roberts W.R."/>
            <person name="Alverson A.J."/>
        </authorList>
    </citation>
    <scope>NUCLEOTIDE SEQUENCE [LARGE SCALE GENOMIC DNA]</scope>
    <source>
        <strain evidence="3 4">AJA010-31</strain>
    </source>
</reference>
<keyword evidence="1" id="KW-0812">Transmembrane</keyword>